<evidence type="ECO:0000313" key="4">
    <source>
        <dbReference type="Proteomes" id="UP000010798"/>
    </source>
</evidence>
<dbReference type="eggNOG" id="COG0457">
    <property type="taxonomic scope" value="Bacteria"/>
</dbReference>
<dbReference type="STRING" id="886293.Sinac_1296"/>
<dbReference type="Pfam" id="PF12895">
    <property type="entry name" value="ANAPC3"/>
    <property type="match status" value="1"/>
</dbReference>
<dbReference type="SMART" id="SM00028">
    <property type="entry name" value="TPR"/>
    <property type="match status" value="2"/>
</dbReference>
<gene>
    <name evidence="3" type="ordered locus">Sinac_1296</name>
</gene>
<feature type="compositionally biased region" description="Gly residues" evidence="2">
    <location>
        <begin position="107"/>
        <end position="129"/>
    </location>
</feature>
<evidence type="ECO:0000313" key="3">
    <source>
        <dbReference type="EMBL" id="AGA25685.1"/>
    </source>
</evidence>
<dbReference type="Proteomes" id="UP000010798">
    <property type="component" value="Chromosome"/>
</dbReference>
<dbReference type="EMBL" id="CP003364">
    <property type="protein sequence ID" value="AGA25685.1"/>
    <property type="molecule type" value="Genomic_DNA"/>
</dbReference>
<dbReference type="AlphaFoldDB" id="L0D9Y8"/>
<evidence type="ECO:0000256" key="1">
    <source>
        <dbReference type="PROSITE-ProRule" id="PRU00339"/>
    </source>
</evidence>
<dbReference type="Gene3D" id="1.25.40.10">
    <property type="entry name" value="Tetratricopeptide repeat domain"/>
    <property type="match status" value="2"/>
</dbReference>
<keyword evidence="1" id="KW-0802">TPR repeat</keyword>
<dbReference type="HOGENOM" id="CLU_380299_0_0_0"/>
<dbReference type="SUPFAM" id="SSF48452">
    <property type="entry name" value="TPR-like"/>
    <property type="match status" value="1"/>
</dbReference>
<feature type="compositionally biased region" description="Gly residues" evidence="2">
    <location>
        <begin position="24"/>
        <end position="50"/>
    </location>
</feature>
<organism evidence="3 4">
    <name type="scientific">Singulisphaera acidiphila (strain ATCC BAA-1392 / DSM 18658 / VKM B-2454 / MOB10)</name>
    <dbReference type="NCBI Taxonomy" id="886293"/>
    <lineage>
        <taxon>Bacteria</taxon>
        <taxon>Pseudomonadati</taxon>
        <taxon>Planctomycetota</taxon>
        <taxon>Planctomycetia</taxon>
        <taxon>Isosphaerales</taxon>
        <taxon>Isosphaeraceae</taxon>
        <taxon>Singulisphaera</taxon>
    </lineage>
</organism>
<sequence>MGAFGKLVLVFGFCLTCMQPSYGQRGGSAGRSGGGAGGARAGGARPGGGMTSPMGRPNVSRPAGGYAGAASRPNLGAANRPAQRPSATPGSTNRPGTGGITRPTPLPGGGNRPGLGGGGISGPGAGNRPGSGENRPGSGINRPGVGDYRPGAGITRPGLGENRPGSGINRPGIGDYRPGAGINRPGLGNNRPGTGINRPGVGDYRPGGGGYRPGLGDNLGIVNRPNQGNFRPGGVGGGGGGWFGNRNNINVNVNVNNGWGGGRWPAQGWGWGRPNSHFHGHWYRGSWGRSHFGSWVGPVGWGVGPRRGPIRVFPTWGHASLAGWGLGPWANGWLYTGFTNPYFVAPVIHSTVVVNAPPVFVPDYSRPLDLTSIPPEPEGTEQDDSTFLAARDSFKAGDFARALSLTDLALQPFPNDPVLHEFRALCLFALGRYDEAAAVLYAVLTAGPGWDWTTMIGLYSDVETYTGQIRALEAAIKGNTTTASKRFVLAYQYMVQGHVEQARQQFEEVVKLQPKDELAAQFAKLLAPPGETPAVAETEPAHQPSPPPPALVGTWRAKPTPDVSIELNIQADGQFAWDVNANGQADSITGEADYLDGILTLSQAEAPPLVGKVVNLSEKQFGFELLGGPQAATIPFSR</sequence>
<dbReference type="KEGG" id="saci:Sinac_1296"/>
<feature type="repeat" description="TPR" evidence="1">
    <location>
        <begin position="483"/>
        <end position="516"/>
    </location>
</feature>
<reference evidence="3 4" key="1">
    <citation type="submission" date="2012-02" db="EMBL/GenBank/DDBJ databases">
        <title>Complete sequence of chromosome of Singulisphaera acidiphila DSM 18658.</title>
        <authorList>
            <consortium name="US DOE Joint Genome Institute (JGI-PGF)"/>
            <person name="Lucas S."/>
            <person name="Copeland A."/>
            <person name="Lapidus A."/>
            <person name="Glavina del Rio T."/>
            <person name="Dalin E."/>
            <person name="Tice H."/>
            <person name="Bruce D."/>
            <person name="Goodwin L."/>
            <person name="Pitluck S."/>
            <person name="Peters L."/>
            <person name="Ovchinnikova G."/>
            <person name="Chertkov O."/>
            <person name="Kyrpides N."/>
            <person name="Mavromatis K."/>
            <person name="Ivanova N."/>
            <person name="Brettin T."/>
            <person name="Detter J.C."/>
            <person name="Han C."/>
            <person name="Larimer F."/>
            <person name="Land M."/>
            <person name="Hauser L."/>
            <person name="Markowitz V."/>
            <person name="Cheng J.-F."/>
            <person name="Hugenholtz P."/>
            <person name="Woyke T."/>
            <person name="Wu D."/>
            <person name="Tindall B."/>
            <person name="Pomrenke H."/>
            <person name="Brambilla E."/>
            <person name="Klenk H.-P."/>
            <person name="Eisen J.A."/>
        </authorList>
    </citation>
    <scope>NUCLEOTIDE SEQUENCE [LARGE SCALE GENOMIC DNA]</scope>
    <source>
        <strain evidence="4">ATCC BAA-1392 / DSM 18658 / VKM B-2454 / MOB10</strain>
    </source>
</reference>
<feature type="compositionally biased region" description="Polar residues" evidence="2">
    <location>
        <begin position="85"/>
        <end position="95"/>
    </location>
</feature>
<evidence type="ECO:0000256" key="2">
    <source>
        <dbReference type="SAM" id="MobiDB-lite"/>
    </source>
</evidence>
<proteinExistence type="predicted"/>
<accession>L0D9Y8</accession>
<protein>
    <submittedName>
        <fullName evidence="3">Thioredoxin domain-containing protein</fullName>
    </submittedName>
</protein>
<dbReference type="PROSITE" id="PS50005">
    <property type="entry name" value="TPR"/>
    <property type="match status" value="1"/>
</dbReference>
<name>L0D9Y8_SINAD</name>
<keyword evidence="4" id="KW-1185">Reference proteome</keyword>
<dbReference type="InterPro" id="IPR019734">
    <property type="entry name" value="TPR_rpt"/>
</dbReference>
<feature type="region of interest" description="Disordered" evidence="2">
    <location>
        <begin position="24"/>
        <end position="210"/>
    </location>
</feature>
<dbReference type="InterPro" id="IPR011990">
    <property type="entry name" value="TPR-like_helical_dom_sf"/>
</dbReference>